<name>A0A1B6D5T6_9HEMI</name>
<proteinExistence type="predicted"/>
<keyword evidence="1" id="KW-1133">Transmembrane helix</keyword>
<dbReference type="EMBL" id="GEDC01016282">
    <property type="protein sequence ID" value="JAS21016.1"/>
    <property type="molecule type" value="Transcribed_RNA"/>
</dbReference>
<evidence type="ECO:0000313" key="2">
    <source>
        <dbReference type="EMBL" id="JAS21016.1"/>
    </source>
</evidence>
<sequence length="247" mass="28322">FLPRLETLYLDGNSINCTNILWLSRWFKEEEADIELQHIDRDDNRRREVGKIRNASAPLCFFPKHLKGRSLFDLSEKDFPESFSTTIKTAKLQTTKLASTSTESYTTLNNILFMNYTGNITNTLTTTQKSISLIKNKNKTVITSLVSPIKNIFTTSIKDNQFLDSKSVLIVQNETIREVGKPDAYSAEQVTGSHPGMFVFLTILCVLVFASVIMVVSHWTHYRKRKELRGYVQQQDIEVQSLSTDLW</sequence>
<evidence type="ECO:0000256" key="1">
    <source>
        <dbReference type="SAM" id="Phobius"/>
    </source>
</evidence>
<keyword evidence="1" id="KW-0812">Transmembrane</keyword>
<accession>A0A1B6D5T6</accession>
<protein>
    <recommendedName>
        <fullName evidence="3">LRRCT domain-containing protein</fullName>
    </recommendedName>
</protein>
<dbReference type="InterPro" id="IPR032675">
    <property type="entry name" value="LRR_dom_sf"/>
</dbReference>
<organism evidence="2">
    <name type="scientific">Clastoptera arizonana</name>
    <name type="common">Arizona spittle bug</name>
    <dbReference type="NCBI Taxonomy" id="38151"/>
    <lineage>
        <taxon>Eukaryota</taxon>
        <taxon>Metazoa</taxon>
        <taxon>Ecdysozoa</taxon>
        <taxon>Arthropoda</taxon>
        <taxon>Hexapoda</taxon>
        <taxon>Insecta</taxon>
        <taxon>Pterygota</taxon>
        <taxon>Neoptera</taxon>
        <taxon>Paraneoptera</taxon>
        <taxon>Hemiptera</taxon>
        <taxon>Auchenorrhyncha</taxon>
        <taxon>Cercopoidea</taxon>
        <taxon>Clastopteridae</taxon>
        <taxon>Clastoptera</taxon>
    </lineage>
</organism>
<gene>
    <name evidence="2" type="ORF">g.2609</name>
</gene>
<feature type="non-terminal residue" evidence="2">
    <location>
        <position position="1"/>
    </location>
</feature>
<dbReference type="AlphaFoldDB" id="A0A1B6D5T6"/>
<reference evidence="2" key="1">
    <citation type="submission" date="2015-12" db="EMBL/GenBank/DDBJ databases">
        <title>De novo transcriptome assembly of four potential Pierce s Disease insect vectors from Arizona vineyards.</title>
        <authorList>
            <person name="Tassone E.E."/>
        </authorList>
    </citation>
    <scope>NUCLEOTIDE SEQUENCE</scope>
</reference>
<feature type="transmembrane region" description="Helical" evidence="1">
    <location>
        <begin position="197"/>
        <end position="219"/>
    </location>
</feature>
<dbReference type="Gene3D" id="3.80.10.10">
    <property type="entry name" value="Ribonuclease Inhibitor"/>
    <property type="match status" value="1"/>
</dbReference>
<keyword evidence="1" id="KW-0472">Membrane</keyword>
<evidence type="ECO:0008006" key="3">
    <source>
        <dbReference type="Google" id="ProtNLM"/>
    </source>
</evidence>